<evidence type="ECO:0000313" key="7">
    <source>
        <dbReference type="EMBL" id="BAI69110.1"/>
    </source>
</evidence>
<dbReference type="InterPro" id="IPR035926">
    <property type="entry name" value="NusB-like_sf"/>
</dbReference>
<keyword evidence="4" id="KW-0805">Transcription regulation</keyword>
<feature type="domain" description="NusB/RsmB/TIM44" evidence="6">
    <location>
        <begin position="6"/>
        <end position="131"/>
    </location>
</feature>
<dbReference type="InterPro" id="IPR006027">
    <property type="entry name" value="NusB_RsmB_TIM44"/>
</dbReference>
<evidence type="ECO:0000313" key="8">
    <source>
        <dbReference type="Proteomes" id="UP000002574"/>
    </source>
</evidence>
<dbReference type="GO" id="GO:0006353">
    <property type="term" value="P:DNA-templated transcription termination"/>
    <property type="evidence" value="ECO:0007669"/>
    <property type="project" value="InterPro"/>
</dbReference>
<dbReference type="RefSeq" id="WP_012963292.1">
    <property type="nucleotide sequence ID" value="NC_013799.1"/>
</dbReference>
<proteinExistence type="inferred from homology"/>
<evidence type="ECO:0000256" key="4">
    <source>
        <dbReference type="ARBA" id="ARBA00023015"/>
    </source>
</evidence>
<organism evidence="7 8">
    <name type="scientific">Hydrogenobacter thermophilus (strain DSM 6534 / IAM 12695 / TK-6)</name>
    <dbReference type="NCBI Taxonomy" id="608538"/>
    <lineage>
        <taxon>Bacteria</taxon>
        <taxon>Pseudomonadati</taxon>
        <taxon>Aquificota</taxon>
        <taxon>Aquificia</taxon>
        <taxon>Aquificales</taxon>
        <taxon>Aquificaceae</taxon>
        <taxon>Hydrogenobacter</taxon>
    </lineage>
</organism>
<evidence type="ECO:0000256" key="3">
    <source>
        <dbReference type="ARBA" id="ARBA00022884"/>
    </source>
</evidence>
<keyword evidence="3" id="KW-0694">RNA-binding</keyword>
<evidence type="ECO:0000256" key="5">
    <source>
        <dbReference type="ARBA" id="ARBA00023163"/>
    </source>
</evidence>
<keyword evidence="2" id="KW-0889">Transcription antitermination</keyword>
<gene>
    <name evidence="7" type="primary">nusB</name>
    <name evidence="7" type="ordered locus">HTH_0649</name>
</gene>
<dbReference type="PANTHER" id="PTHR11078">
    <property type="entry name" value="N UTILIZATION SUBSTANCE PROTEIN B-RELATED"/>
    <property type="match status" value="1"/>
</dbReference>
<evidence type="ECO:0000259" key="6">
    <source>
        <dbReference type="Pfam" id="PF01029"/>
    </source>
</evidence>
<evidence type="ECO:0000256" key="1">
    <source>
        <dbReference type="ARBA" id="ARBA00005952"/>
    </source>
</evidence>
<keyword evidence="8" id="KW-1185">Reference proteome</keyword>
<dbReference type="GO" id="GO:0005829">
    <property type="term" value="C:cytosol"/>
    <property type="evidence" value="ECO:0007669"/>
    <property type="project" value="TreeGrafter"/>
</dbReference>
<dbReference type="Proteomes" id="UP000002574">
    <property type="component" value="Chromosome"/>
</dbReference>
<dbReference type="Pfam" id="PF01029">
    <property type="entry name" value="NusB"/>
    <property type="match status" value="1"/>
</dbReference>
<comment type="similarity">
    <text evidence="1">Belongs to the NusB family.</text>
</comment>
<dbReference type="KEGG" id="hte:Hydth_0647"/>
<dbReference type="STRING" id="608538.HTH_0649"/>
<dbReference type="InterPro" id="IPR011605">
    <property type="entry name" value="NusB_fam"/>
</dbReference>
<dbReference type="NCBIfam" id="TIGR01951">
    <property type="entry name" value="nusB"/>
    <property type="match status" value="1"/>
</dbReference>
<keyword evidence="5" id="KW-0804">Transcription</keyword>
<dbReference type="KEGG" id="hth:HTH_0649"/>
<protein>
    <submittedName>
        <fullName evidence="7">Transcription antitermination factor</fullName>
    </submittedName>
</protein>
<evidence type="ECO:0000256" key="2">
    <source>
        <dbReference type="ARBA" id="ARBA00022814"/>
    </source>
</evidence>
<dbReference type="eggNOG" id="COG0781">
    <property type="taxonomic scope" value="Bacteria"/>
</dbReference>
<sequence length="134" mass="15769">MIYKQKARKDAFLILYQWDIKADKLEDITEEYIKSNLIKHSERRRYIRKLVRTYMQKASEIDSLISELSQEWDIDRMGYIERNILRVALAEILFVGVKKLKPVIMDYVKLTLKYAGKEPAKFVNGVLGRAAPKS</sequence>
<dbReference type="OrthoDB" id="9797817at2"/>
<dbReference type="GO" id="GO:0003723">
    <property type="term" value="F:RNA binding"/>
    <property type="evidence" value="ECO:0007669"/>
    <property type="project" value="UniProtKB-KW"/>
</dbReference>
<dbReference type="PANTHER" id="PTHR11078:SF3">
    <property type="entry name" value="ANTITERMINATION NUSB DOMAIN-CONTAINING PROTEIN"/>
    <property type="match status" value="1"/>
</dbReference>
<dbReference type="AlphaFoldDB" id="D3DH08"/>
<reference evidence="7 8" key="1">
    <citation type="journal article" date="2010" name="J. Bacteriol.">
        <title>Complete genome sequence of the thermophilic, obligately chemolithoautotrophic hydrogen-oxidizing bacterium Hydrogenobacter thermophilus TK-6.</title>
        <authorList>
            <person name="Arai H."/>
            <person name="Kanbe H."/>
            <person name="Ishii M."/>
            <person name="Igarashi Y."/>
        </authorList>
    </citation>
    <scope>NUCLEOTIDE SEQUENCE [LARGE SCALE GENOMIC DNA]</scope>
    <source>
        <strain evidence="8">DSM 6534 / IAM 12695 / TK-6 [Tokyo]</strain>
    </source>
</reference>
<name>D3DH08_HYDTT</name>
<dbReference type="GO" id="GO:0031564">
    <property type="term" value="P:transcription antitermination"/>
    <property type="evidence" value="ECO:0007669"/>
    <property type="project" value="UniProtKB-KW"/>
</dbReference>
<accession>D3DH08</accession>
<dbReference type="SUPFAM" id="SSF48013">
    <property type="entry name" value="NusB-like"/>
    <property type="match status" value="1"/>
</dbReference>
<dbReference type="EMBL" id="AP011112">
    <property type="protein sequence ID" value="BAI69110.1"/>
    <property type="molecule type" value="Genomic_DNA"/>
</dbReference>
<dbReference type="Gene3D" id="1.10.940.10">
    <property type="entry name" value="NusB-like"/>
    <property type="match status" value="1"/>
</dbReference>